<dbReference type="AlphaFoldDB" id="M5S5P1"/>
<accession>M5S5P1</accession>
<protein>
    <submittedName>
        <fullName evidence="1">Uncharacterized protein</fullName>
    </submittedName>
</protein>
<dbReference type="Proteomes" id="UP000011996">
    <property type="component" value="Unassembled WGS sequence"/>
</dbReference>
<reference evidence="1 2" key="1">
    <citation type="journal article" date="2013" name="Mar. Genomics">
        <title>Expression of sulfatases in Rhodopirellula baltica and the diversity of sulfatases in the genus Rhodopirellula.</title>
        <authorList>
            <person name="Wegner C.E."/>
            <person name="Richter-Heitmann T."/>
            <person name="Klindworth A."/>
            <person name="Klockow C."/>
            <person name="Richter M."/>
            <person name="Achstetter T."/>
            <person name="Glockner F.O."/>
            <person name="Harder J."/>
        </authorList>
    </citation>
    <scope>NUCLEOTIDE SEQUENCE [LARGE SCALE GENOMIC DNA]</scope>
    <source>
        <strain evidence="1 2">SH398</strain>
    </source>
</reference>
<dbReference type="EMBL" id="ANOF01000085">
    <property type="protein sequence ID" value="EMI26800.1"/>
    <property type="molecule type" value="Genomic_DNA"/>
</dbReference>
<name>M5S5P1_9BACT</name>
<gene>
    <name evidence="1" type="ORF">RESH_02693</name>
</gene>
<dbReference type="STRING" id="1263868.RESH_02693"/>
<comment type="caution">
    <text evidence="1">The sequence shown here is derived from an EMBL/GenBank/DDBJ whole genome shotgun (WGS) entry which is preliminary data.</text>
</comment>
<evidence type="ECO:0000313" key="1">
    <source>
        <dbReference type="EMBL" id="EMI26800.1"/>
    </source>
</evidence>
<organism evidence="1 2">
    <name type="scientific">Rhodopirellula europaea SH398</name>
    <dbReference type="NCBI Taxonomy" id="1263868"/>
    <lineage>
        <taxon>Bacteria</taxon>
        <taxon>Pseudomonadati</taxon>
        <taxon>Planctomycetota</taxon>
        <taxon>Planctomycetia</taxon>
        <taxon>Pirellulales</taxon>
        <taxon>Pirellulaceae</taxon>
        <taxon>Rhodopirellula</taxon>
    </lineage>
</organism>
<proteinExistence type="predicted"/>
<dbReference type="PATRIC" id="fig|1263868.3.peg.2919"/>
<evidence type="ECO:0000313" key="2">
    <source>
        <dbReference type="Proteomes" id="UP000011996"/>
    </source>
</evidence>
<sequence length="77" mass="8764">MNSHLNQGAMPTIHRHFDLFIDDDQVAMTKIERTLGFRISLDETFDIDSDAGEPVSEDDHVLFDFEGKLSKVVVKLD</sequence>